<dbReference type="EMBL" id="BAAAQD010000018">
    <property type="protein sequence ID" value="GAA1545775.1"/>
    <property type="molecule type" value="Genomic_DNA"/>
</dbReference>
<feature type="compositionally biased region" description="Basic and acidic residues" evidence="1">
    <location>
        <begin position="171"/>
        <end position="186"/>
    </location>
</feature>
<comment type="caution">
    <text evidence="2">The sequence shown here is derived from an EMBL/GenBank/DDBJ whole genome shotgun (WGS) entry which is preliminary data.</text>
</comment>
<reference evidence="2 3" key="1">
    <citation type="journal article" date="2019" name="Int. J. Syst. Evol. Microbiol.">
        <title>The Global Catalogue of Microorganisms (GCM) 10K type strain sequencing project: providing services to taxonomists for standard genome sequencing and annotation.</title>
        <authorList>
            <consortium name="The Broad Institute Genomics Platform"/>
            <consortium name="The Broad Institute Genome Sequencing Center for Infectious Disease"/>
            <person name="Wu L."/>
            <person name="Ma J."/>
        </authorList>
    </citation>
    <scope>NUCLEOTIDE SEQUENCE [LARGE SCALE GENOMIC DNA]</scope>
    <source>
        <strain evidence="2 3">JCM 15933</strain>
    </source>
</reference>
<proteinExistence type="predicted"/>
<protein>
    <submittedName>
        <fullName evidence="2">Uncharacterized protein</fullName>
    </submittedName>
</protein>
<dbReference type="RefSeq" id="WP_344508083.1">
    <property type="nucleotide sequence ID" value="NZ_BAAAQD010000018.1"/>
</dbReference>
<gene>
    <name evidence="2" type="ORF">GCM10009827_077330</name>
</gene>
<evidence type="ECO:0000256" key="1">
    <source>
        <dbReference type="SAM" id="MobiDB-lite"/>
    </source>
</evidence>
<keyword evidence="3" id="KW-1185">Reference proteome</keyword>
<sequence>MPSPAVSLEQRITRLAHAGIQVLRAWPLSDGAVTPPDVAWEAFGCDATTTRVDRTVDNDDPDYVVRGNEMWHSMAREFGLFDADGTFLLSVRTGPGDFEDPQWFEVRLAPEWDLFGRGVEELVLGHGERTPGFVMHSKDGALLLASGWYQFVSTVLVVPRPWTAAALRRSAKDRLAKRERTEERRTAARQWLARPSGVARQGSPQREAPARSQPGRADRLGCAAGPQDSSDDPAGAAASTTARAGQGAAPGR</sequence>
<feature type="compositionally biased region" description="Low complexity" evidence="1">
    <location>
        <begin position="226"/>
        <end position="252"/>
    </location>
</feature>
<feature type="region of interest" description="Disordered" evidence="1">
    <location>
        <begin position="171"/>
        <end position="252"/>
    </location>
</feature>
<evidence type="ECO:0000313" key="2">
    <source>
        <dbReference type="EMBL" id="GAA1545775.1"/>
    </source>
</evidence>
<organism evidence="2 3">
    <name type="scientific">Dactylosporangium maewongense</name>
    <dbReference type="NCBI Taxonomy" id="634393"/>
    <lineage>
        <taxon>Bacteria</taxon>
        <taxon>Bacillati</taxon>
        <taxon>Actinomycetota</taxon>
        <taxon>Actinomycetes</taxon>
        <taxon>Micromonosporales</taxon>
        <taxon>Micromonosporaceae</taxon>
        <taxon>Dactylosporangium</taxon>
    </lineage>
</organism>
<accession>A0ABN2BRD8</accession>
<name>A0ABN2BRD8_9ACTN</name>
<evidence type="ECO:0000313" key="3">
    <source>
        <dbReference type="Proteomes" id="UP001501470"/>
    </source>
</evidence>
<dbReference type="Proteomes" id="UP001501470">
    <property type="component" value="Unassembled WGS sequence"/>
</dbReference>